<dbReference type="OMA" id="EIIEMHC"/>
<dbReference type="STRING" id="334426.A0A0R3PXT8"/>
<dbReference type="AlphaFoldDB" id="A0A0R3PXT8"/>
<accession>A0A0R3PXT8</accession>
<dbReference type="GO" id="GO:0007186">
    <property type="term" value="P:G protein-coupled receptor signaling pathway"/>
    <property type="evidence" value="ECO:0007669"/>
    <property type="project" value="TreeGrafter"/>
</dbReference>
<organism evidence="4">
    <name type="scientific">Angiostrongylus costaricensis</name>
    <name type="common">Nematode worm</name>
    <dbReference type="NCBI Taxonomy" id="334426"/>
    <lineage>
        <taxon>Eukaryota</taxon>
        <taxon>Metazoa</taxon>
        <taxon>Ecdysozoa</taxon>
        <taxon>Nematoda</taxon>
        <taxon>Chromadorea</taxon>
        <taxon>Rhabditida</taxon>
        <taxon>Rhabditina</taxon>
        <taxon>Rhabditomorpha</taxon>
        <taxon>Strongyloidea</taxon>
        <taxon>Metastrongylidae</taxon>
        <taxon>Angiostrongylus</taxon>
    </lineage>
</organism>
<dbReference type="InterPro" id="IPR035899">
    <property type="entry name" value="DBL_dom_sf"/>
</dbReference>
<dbReference type="InterPro" id="IPR000219">
    <property type="entry name" value="DH_dom"/>
</dbReference>
<dbReference type="EMBL" id="UYYA01004621">
    <property type="protein sequence ID" value="VDM62729.1"/>
    <property type="molecule type" value="Genomic_DNA"/>
</dbReference>
<dbReference type="Proteomes" id="UP000267027">
    <property type="component" value="Unassembled WGS sequence"/>
</dbReference>
<reference evidence="4" key="1">
    <citation type="submission" date="2017-02" db="UniProtKB">
        <authorList>
            <consortium name="WormBaseParasite"/>
        </authorList>
    </citation>
    <scope>IDENTIFICATION</scope>
</reference>
<dbReference type="SMART" id="SM00325">
    <property type="entry name" value="RhoGEF"/>
    <property type="match status" value="1"/>
</dbReference>
<sequence length="235" mass="27165">MEGIGASENDSDLEMETEAPRLDQLLGLDVMQHLEPKERNRQEAIKKLFHSERTHVRNLKVLSGVFHKPMSWNNVASSDVRELLFANVDEVIEIHMGMLRQMRQVVEKWERDPSVTGVYGNVGELLENMFDGEAGEKLMQVTTIFCENQEHALEVLRTRLQLKDHLPVEMQRLVKYPLLLEAIAKYTDVENEEYDHLLRTVESTKRILRAVNTAKENAENVRRLEETAVGHNPVR</sequence>
<dbReference type="Gene3D" id="1.20.900.10">
    <property type="entry name" value="Dbl homology (DH) domain"/>
    <property type="match status" value="1"/>
</dbReference>
<dbReference type="CDD" id="cd00160">
    <property type="entry name" value="RhoGEF"/>
    <property type="match status" value="1"/>
</dbReference>
<name>A0A0R3PXT8_ANGCS</name>
<dbReference type="GO" id="GO:0005737">
    <property type="term" value="C:cytoplasm"/>
    <property type="evidence" value="ECO:0007669"/>
    <property type="project" value="TreeGrafter"/>
</dbReference>
<keyword evidence="3" id="KW-1185">Reference proteome</keyword>
<dbReference type="PROSITE" id="PS50010">
    <property type="entry name" value="DH_2"/>
    <property type="match status" value="1"/>
</dbReference>
<dbReference type="Pfam" id="PF00621">
    <property type="entry name" value="RhoGEF"/>
    <property type="match status" value="1"/>
</dbReference>
<dbReference type="OrthoDB" id="2272012at2759"/>
<evidence type="ECO:0000313" key="4">
    <source>
        <dbReference type="WBParaSite" id="ACOC_0001114301-mRNA-1"/>
    </source>
</evidence>
<dbReference type="GO" id="GO:0001664">
    <property type="term" value="F:G protein-coupled receptor binding"/>
    <property type="evidence" value="ECO:0007669"/>
    <property type="project" value="TreeGrafter"/>
</dbReference>
<dbReference type="GO" id="GO:0005085">
    <property type="term" value="F:guanyl-nucleotide exchange factor activity"/>
    <property type="evidence" value="ECO:0007669"/>
    <property type="project" value="InterPro"/>
</dbReference>
<protein>
    <submittedName>
        <fullName evidence="4">DH domain-containing protein</fullName>
    </submittedName>
</protein>
<evidence type="ECO:0000313" key="2">
    <source>
        <dbReference type="EMBL" id="VDM62729.1"/>
    </source>
</evidence>
<feature type="domain" description="DH" evidence="1">
    <location>
        <begin position="40"/>
        <end position="214"/>
    </location>
</feature>
<reference evidence="2 3" key="2">
    <citation type="submission" date="2018-11" db="EMBL/GenBank/DDBJ databases">
        <authorList>
            <consortium name="Pathogen Informatics"/>
        </authorList>
    </citation>
    <scope>NUCLEOTIDE SEQUENCE [LARGE SCALE GENOMIC DNA]</scope>
    <source>
        <strain evidence="2 3">Costa Rica</strain>
    </source>
</reference>
<evidence type="ECO:0000259" key="1">
    <source>
        <dbReference type="PROSITE" id="PS50010"/>
    </source>
</evidence>
<dbReference type="SUPFAM" id="SSF48065">
    <property type="entry name" value="DBL homology domain (DH-domain)"/>
    <property type="match status" value="1"/>
</dbReference>
<evidence type="ECO:0000313" key="3">
    <source>
        <dbReference type="Proteomes" id="UP000267027"/>
    </source>
</evidence>
<proteinExistence type="predicted"/>
<dbReference type="WBParaSite" id="ACOC_0001114301-mRNA-1">
    <property type="protein sequence ID" value="ACOC_0001114301-mRNA-1"/>
    <property type="gene ID" value="ACOC_0001114301"/>
</dbReference>
<dbReference type="PANTHER" id="PTHR45872">
    <property type="entry name" value="RHO GUANINE NUCLEOTIDE EXCHANGE FACTOR 2, ISOFORM D"/>
    <property type="match status" value="1"/>
</dbReference>
<gene>
    <name evidence="2" type="ORF">ACOC_LOCUS11144</name>
</gene>
<dbReference type="PANTHER" id="PTHR45872:SF2">
    <property type="entry name" value="RHO GUANINE NUCLEOTIDE EXCHANGE FACTOR 2, ISOFORM D"/>
    <property type="match status" value="1"/>
</dbReference>